<proteinExistence type="predicted"/>
<sequence>MNVARSTCIALLTLISACTSPFPRTSTGETLPLMLMPATRVGISDQRARFREIFCAILDERQDSLPDYRPCEETLTRVNKEPPESGDPVDLGQSRTGLTALIVPGVGWDCFEEWMDTHDTMAGHVEQFGYRLSTLRVEGLSSSTRNAALIRDALLSDPALADTRNVVLIGYSKGANDSLEALVSYPEIRERIVAVISAAGSIGGSPLAEDAKQAHLSLITNWPGAECTAGDAGAIESLRPSVRQQ</sequence>
<dbReference type="HOGENOM" id="CLU_1132094_0_0_6"/>
<dbReference type="SUPFAM" id="SSF53474">
    <property type="entry name" value="alpha/beta-Hydrolases"/>
    <property type="match status" value="1"/>
</dbReference>
<gene>
    <name evidence="1" type="ORF">KT71_02902</name>
</gene>
<dbReference type="RefSeq" id="WP_023659869.1">
    <property type="nucleotide sequence ID" value="NZ_CM002299.1"/>
</dbReference>
<dbReference type="EMBL" id="AAOA02000002">
    <property type="protein sequence ID" value="EAQ98160.2"/>
    <property type="molecule type" value="Genomic_DNA"/>
</dbReference>
<comment type="caution">
    <text evidence="1">The sequence shown here is derived from an EMBL/GenBank/DDBJ whole genome shotgun (WGS) entry which is preliminary data.</text>
</comment>
<dbReference type="Proteomes" id="UP000019205">
    <property type="component" value="Chromosome"/>
</dbReference>
<dbReference type="InterPro" id="IPR029058">
    <property type="entry name" value="AB_hydrolase_fold"/>
</dbReference>
<accession>A4A792</accession>
<dbReference type="STRING" id="314285.KT71_02902"/>
<dbReference type="eggNOG" id="COG1075">
    <property type="taxonomic scope" value="Bacteria"/>
</dbReference>
<organism evidence="1 2">
    <name type="scientific">Congregibacter litoralis KT71</name>
    <dbReference type="NCBI Taxonomy" id="314285"/>
    <lineage>
        <taxon>Bacteria</taxon>
        <taxon>Pseudomonadati</taxon>
        <taxon>Pseudomonadota</taxon>
        <taxon>Gammaproteobacteria</taxon>
        <taxon>Cellvibrionales</taxon>
        <taxon>Halieaceae</taxon>
        <taxon>Congregibacter</taxon>
    </lineage>
</organism>
<keyword evidence="2" id="KW-1185">Reference proteome</keyword>
<protein>
    <submittedName>
        <fullName evidence="1">Uncharacterized protein</fullName>
    </submittedName>
</protein>
<reference evidence="1 2" key="2">
    <citation type="journal article" date="2009" name="PLoS ONE">
        <title>The photosynthetic apparatus and its regulation in the aerobic gammaproteobacterium Congregibacter litoralis gen. nov., sp. nov.</title>
        <authorList>
            <person name="Spring S."/>
            <person name="Lunsdorf H."/>
            <person name="Fuchs B.M."/>
            <person name="Tindall B.J."/>
        </authorList>
    </citation>
    <scope>NUCLEOTIDE SEQUENCE [LARGE SCALE GENOMIC DNA]</scope>
    <source>
        <strain evidence="1">KT71</strain>
    </source>
</reference>
<dbReference type="Gene3D" id="3.40.50.1820">
    <property type="entry name" value="alpha/beta hydrolase"/>
    <property type="match status" value="1"/>
</dbReference>
<dbReference type="AlphaFoldDB" id="A4A792"/>
<evidence type="ECO:0000313" key="1">
    <source>
        <dbReference type="EMBL" id="EAQ98160.2"/>
    </source>
</evidence>
<evidence type="ECO:0000313" key="2">
    <source>
        <dbReference type="Proteomes" id="UP000019205"/>
    </source>
</evidence>
<reference evidence="1 2" key="1">
    <citation type="journal article" date="2007" name="Proc. Natl. Acad. Sci. U.S.A.">
        <title>Characterization of a marine gammaproteobacterium capable of aerobic anoxygenic photosynthesis.</title>
        <authorList>
            <person name="Fuchs B.M."/>
            <person name="Spring S."/>
            <person name="Teeling H."/>
            <person name="Quast C."/>
            <person name="Wulf J."/>
            <person name="Schattenhofer M."/>
            <person name="Yan S."/>
            <person name="Ferriera S."/>
            <person name="Johnson J."/>
            <person name="Glockner F.O."/>
            <person name="Amann R."/>
        </authorList>
    </citation>
    <scope>NUCLEOTIDE SEQUENCE [LARGE SCALE GENOMIC DNA]</scope>
    <source>
        <strain evidence="1">KT71</strain>
    </source>
</reference>
<name>A4A792_9GAMM</name>
<dbReference type="PROSITE" id="PS51257">
    <property type="entry name" value="PROKAR_LIPOPROTEIN"/>
    <property type="match status" value="1"/>
</dbReference>